<dbReference type="InterPro" id="IPR036689">
    <property type="entry name" value="ESAT-6-like_sf"/>
</dbReference>
<accession>A0ABQ2VIH4</accession>
<evidence type="ECO:0000313" key="1">
    <source>
        <dbReference type="EMBL" id="GGU83670.1"/>
    </source>
</evidence>
<evidence type="ECO:0008006" key="3">
    <source>
        <dbReference type="Google" id="ProtNLM"/>
    </source>
</evidence>
<name>A0ABQ2VIH4_9PSEU</name>
<comment type="caution">
    <text evidence="1">The sequence shown here is derived from an EMBL/GenBank/DDBJ whole genome shotgun (WGS) entry which is preliminary data.</text>
</comment>
<dbReference type="Proteomes" id="UP000649573">
    <property type="component" value="Unassembled WGS sequence"/>
</dbReference>
<proteinExistence type="predicted"/>
<dbReference type="Gene3D" id="1.10.287.1060">
    <property type="entry name" value="ESAT-6-like"/>
    <property type="match status" value="1"/>
</dbReference>
<organism evidence="1 2">
    <name type="scientific">Lentzea flava</name>
    <dbReference type="NCBI Taxonomy" id="103732"/>
    <lineage>
        <taxon>Bacteria</taxon>
        <taxon>Bacillati</taxon>
        <taxon>Actinomycetota</taxon>
        <taxon>Actinomycetes</taxon>
        <taxon>Pseudonocardiales</taxon>
        <taxon>Pseudonocardiaceae</taxon>
        <taxon>Lentzea</taxon>
    </lineage>
</organism>
<evidence type="ECO:0000313" key="2">
    <source>
        <dbReference type="Proteomes" id="UP000649573"/>
    </source>
</evidence>
<dbReference type="EMBL" id="BMRE01000086">
    <property type="protein sequence ID" value="GGU83670.1"/>
    <property type="molecule type" value="Genomic_DNA"/>
</dbReference>
<dbReference type="RefSeq" id="WP_189259708.1">
    <property type="nucleotide sequence ID" value="NZ_BMRE01000086.1"/>
</dbReference>
<protein>
    <recommendedName>
        <fullName evidence="3">Excreted virulence factor EspC, type VII ESX diderm</fullName>
    </recommendedName>
</protein>
<dbReference type="SUPFAM" id="SSF140453">
    <property type="entry name" value="EsxAB dimer-like"/>
    <property type="match status" value="1"/>
</dbReference>
<keyword evidence="2" id="KW-1185">Reference proteome</keyword>
<gene>
    <name evidence="1" type="ORF">GCM10010178_87520</name>
</gene>
<sequence>MSGGFSVHPEEVGGAAKNLQGAGQSLATAVAQFQSQVAALGDAFGDDDLGSVLGMIYQVASEAAFESFQDNADGLQEIGHTLQEMADHYAEIESASQESFRQVLGGLS</sequence>
<reference evidence="2" key="1">
    <citation type="journal article" date="2019" name="Int. J. Syst. Evol. Microbiol.">
        <title>The Global Catalogue of Microorganisms (GCM) 10K type strain sequencing project: providing services to taxonomists for standard genome sequencing and annotation.</title>
        <authorList>
            <consortium name="The Broad Institute Genomics Platform"/>
            <consortium name="The Broad Institute Genome Sequencing Center for Infectious Disease"/>
            <person name="Wu L."/>
            <person name="Ma J."/>
        </authorList>
    </citation>
    <scope>NUCLEOTIDE SEQUENCE [LARGE SCALE GENOMIC DNA]</scope>
    <source>
        <strain evidence="2">JCM 3296</strain>
    </source>
</reference>